<dbReference type="GeneID" id="4585453"/>
<dbReference type="OrthoDB" id="4330819at2759"/>
<dbReference type="KEGG" id="nfi:NFIA_001730"/>
<dbReference type="STRING" id="331117.A1DJD5"/>
<keyword evidence="2" id="KW-1185">Reference proteome</keyword>
<dbReference type="EMBL" id="DS027697">
    <property type="protein sequence ID" value="EAW16824.1"/>
    <property type="molecule type" value="Genomic_DNA"/>
</dbReference>
<dbReference type="eggNOG" id="ENOG502RNY4">
    <property type="taxonomic scope" value="Eukaryota"/>
</dbReference>
<evidence type="ECO:0000313" key="2">
    <source>
        <dbReference type="Proteomes" id="UP000006702"/>
    </source>
</evidence>
<name>A1DJD5_NEOFI</name>
<dbReference type="VEuPathDB" id="FungiDB:NFIA_001730"/>
<gene>
    <name evidence="1" type="ORF">NFIA_001730</name>
</gene>
<dbReference type="Proteomes" id="UP000006702">
    <property type="component" value="Unassembled WGS sequence"/>
</dbReference>
<reference evidence="2" key="1">
    <citation type="journal article" date="2008" name="PLoS Genet.">
        <title>Genomic islands in the pathogenic filamentous fungus Aspergillus fumigatus.</title>
        <authorList>
            <person name="Fedorova N.D."/>
            <person name="Khaldi N."/>
            <person name="Joardar V.S."/>
            <person name="Maiti R."/>
            <person name="Amedeo P."/>
            <person name="Anderson M.J."/>
            <person name="Crabtree J."/>
            <person name="Silva J.C."/>
            <person name="Badger J.H."/>
            <person name="Albarraq A."/>
            <person name="Angiuoli S."/>
            <person name="Bussey H."/>
            <person name="Bowyer P."/>
            <person name="Cotty P.J."/>
            <person name="Dyer P.S."/>
            <person name="Egan A."/>
            <person name="Galens K."/>
            <person name="Fraser-Liggett C.M."/>
            <person name="Haas B.J."/>
            <person name="Inman J.M."/>
            <person name="Kent R."/>
            <person name="Lemieux S."/>
            <person name="Malavazi I."/>
            <person name="Orvis J."/>
            <person name="Roemer T."/>
            <person name="Ronning C.M."/>
            <person name="Sundaram J.P."/>
            <person name="Sutton G."/>
            <person name="Turner G."/>
            <person name="Venter J.C."/>
            <person name="White O.R."/>
            <person name="Whitty B.R."/>
            <person name="Youngman P."/>
            <person name="Wolfe K.H."/>
            <person name="Goldman G.H."/>
            <person name="Wortman J.R."/>
            <person name="Jiang B."/>
            <person name="Denning D.W."/>
            <person name="Nierman W.C."/>
        </authorList>
    </citation>
    <scope>NUCLEOTIDE SEQUENCE [LARGE SCALE GENOMIC DNA]</scope>
    <source>
        <strain evidence="2">ATCC 1020 / DSM 3700 / CBS 544.65 / FGSC A1164 / JCM 1740 / NRRL 181 / WB 181</strain>
    </source>
</reference>
<evidence type="ECO:0000313" key="1">
    <source>
        <dbReference type="EMBL" id="EAW16824.1"/>
    </source>
</evidence>
<sequence>MVFSSWSSSVPFLKWPAELFSNVLQCFPTTRTSRRESGWFGADLGDAKRENSIMDDLEFVRVWFTDTKLSPEAAVWHHALDDVVKLIVPLPCQGGYIKYKKLADIAVDKDGVERVRRRYEAVRSLPLGSEDPMVVAQKPRDLTLKRVEACKQLLDAYHGRLAENDFDDQGRTWLERRLQWIVKELDTLQNSVQTVRIWYPICRRPLMRDAEIKGIGDVILAEVHLEDPSNVYAPVYSNRRPAGAMLVDLAVLPEHAATVRSKYLPVKNFAPFSGDDPLVYLDPGDDTDLKRALAFRKIISRYDRARRIRQSRGQIPGPENELISNWFSKCMTELEGRIKAIHGYETIRVWCSSHQKHPMASVRSKGLHDVVRAAVPLQDPNYRRVADDKTVHPEGAILVELAVHEEGVRRVVRQYGPPGFFPMSDDDPVVLSQPGKTMEDKRIAAYADLLGRYSRYLREERLGPMAKVWVAERLAGIENELSVIHPNRLETIRIRCPRYQSHPWEIIQKLDLGDVVREVVPLEDRLISQESIQVDLAVEPSGISRVGQLCELVKFQRLSEDDPIIQMQPDGDPHMRKFNGYNHVLRQFKEARALRQIDGALMFWYEKEIMDLESRIRRLGYV</sequence>
<organism evidence="1 2">
    <name type="scientific">Neosartorya fischeri (strain ATCC 1020 / DSM 3700 / CBS 544.65 / FGSC A1164 / JCM 1740 / NRRL 181 / WB 181)</name>
    <name type="common">Aspergillus fischerianus</name>
    <dbReference type="NCBI Taxonomy" id="331117"/>
    <lineage>
        <taxon>Eukaryota</taxon>
        <taxon>Fungi</taxon>
        <taxon>Dikarya</taxon>
        <taxon>Ascomycota</taxon>
        <taxon>Pezizomycotina</taxon>
        <taxon>Eurotiomycetes</taxon>
        <taxon>Eurotiomycetidae</taxon>
        <taxon>Eurotiales</taxon>
        <taxon>Aspergillaceae</taxon>
        <taxon>Aspergillus</taxon>
        <taxon>Aspergillus subgen. Fumigati</taxon>
    </lineage>
</organism>
<dbReference type="OMA" id="ILERYSY"/>
<dbReference type="RefSeq" id="XP_001258721.1">
    <property type="nucleotide sequence ID" value="XM_001258720.1"/>
</dbReference>
<dbReference type="HOGENOM" id="CLU_439460_0_0_1"/>
<dbReference type="AlphaFoldDB" id="A1DJD5"/>
<accession>A1DJD5</accession>
<proteinExistence type="predicted"/>
<protein>
    <submittedName>
        <fullName evidence="1">Uncharacterized protein</fullName>
    </submittedName>
</protein>